<reference evidence="11" key="1">
    <citation type="journal article" date="2021" name="Sci. Adv.">
        <title>The American lobster genome reveals insights on longevity, neural, and immune adaptations.</title>
        <authorList>
            <person name="Polinski J.M."/>
            <person name="Zimin A.V."/>
            <person name="Clark K.F."/>
            <person name="Kohn A.B."/>
            <person name="Sadowski N."/>
            <person name="Timp W."/>
            <person name="Ptitsyn A."/>
            <person name="Khanna P."/>
            <person name="Romanova D.Y."/>
            <person name="Williams P."/>
            <person name="Greenwood S.J."/>
            <person name="Moroz L.L."/>
            <person name="Walt D.R."/>
            <person name="Bodnar A.G."/>
        </authorList>
    </citation>
    <scope>NUCLEOTIDE SEQUENCE</scope>
    <source>
        <strain evidence="11">GMGI-L3</strain>
    </source>
</reference>
<comment type="subcellular location">
    <subcellularLocation>
        <location evidence="1">Cytoplasm</location>
        <location evidence="1">Cytoskeleton</location>
    </subcellularLocation>
</comment>
<feature type="coiled-coil region" evidence="8">
    <location>
        <begin position="2499"/>
        <end position="2561"/>
    </location>
</feature>
<dbReference type="GO" id="GO:0000278">
    <property type="term" value="P:mitotic cell cycle"/>
    <property type="evidence" value="ECO:0007669"/>
    <property type="project" value="TreeGrafter"/>
</dbReference>
<feature type="region of interest" description="Disordered" evidence="9">
    <location>
        <begin position="362"/>
        <end position="404"/>
    </location>
</feature>
<comment type="similarity">
    <text evidence="7">Belongs to the TRAFAC class myosin-kinesin ATPase superfamily. Kinesin family.</text>
</comment>
<dbReference type="Gene3D" id="3.40.850.10">
    <property type="entry name" value="Kinesin motor domain"/>
    <property type="match status" value="1"/>
</dbReference>
<feature type="coiled-coil region" evidence="8">
    <location>
        <begin position="1306"/>
        <end position="1457"/>
    </location>
</feature>
<organism evidence="11 12">
    <name type="scientific">Homarus americanus</name>
    <name type="common">American lobster</name>
    <dbReference type="NCBI Taxonomy" id="6706"/>
    <lineage>
        <taxon>Eukaryota</taxon>
        <taxon>Metazoa</taxon>
        <taxon>Ecdysozoa</taxon>
        <taxon>Arthropoda</taxon>
        <taxon>Crustacea</taxon>
        <taxon>Multicrustacea</taxon>
        <taxon>Malacostraca</taxon>
        <taxon>Eumalacostraca</taxon>
        <taxon>Eucarida</taxon>
        <taxon>Decapoda</taxon>
        <taxon>Pleocyemata</taxon>
        <taxon>Astacidea</taxon>
        <taxon>Nephropoidea</taxon>
        <taxon>Nephropidae</taxon>
        <taxon>Homarus</taxon>
    </lineage>
</organism>
<dbReference type="PROSITE" id="PS00411">
    <property type="entry name" value="KINESIN_MOTOR_1"/>
    <property type="match status" value="1"/>
</dbReference>
<feature type="coiled-coil region" evidence="8">
    <location>
        <begin position="1202"/>
        <end position="1250"/>
    </location>
</feature>
<comment type="caution">
    <text evidence="7">Lacks conserved residue(s) required for the propagation of feature annotation.</text>
</comment>
<feature type="coiled-coil region" evidence="8">
    <location>
        <begin position="1869"/>
        <end position="2049"/>
    </location>
</feature>
<dbReference type="PANTHER" id="PTHR47968">
    <property type="entry name" value="CENTROMERE PROTEIN E"/>
    <property type="match status" value="1"/>
</dbReference>
<keyword evidence="5" id="KW-0505">Motor protein</keyword>
<feature type="coiled-coil region" evidence="8">
    <location>
        <begin position="2598"/>
        <end position="2788"/>
    </location>
</feature>
<feature type="coiled-coil region" evidence="8">
    <location>
        <begin position="985"/>
        <end position="1115"/>
    </location>
</feature>
<evidence type="ECO:0000256" key="2">
    <source>
        <dbReference type="ARBA" id="ARBA00022741"/>
    </source>
</evidence>
<feature type="coiled-coil region" evidence="8">
    <location>
        <begin position="465"/>
        <end position="513"/>
    </location>
</feature>
<feature type="coiled-coil region" evidence="8">
    <location>
        <begin position="171"/>
        <end position="227"/>
    </location>
</feature>
<dbReference type="PANTHER" id="PTHR47968:SF75">
    <property type="entry name" value="CENTROMERE-ASSOCIATED PROTEIN E"/>
    <property type="match status" value="1"/>
</dbReference>
<dbReference type="EMBL" id="JAHLQT010006356">
    <property type="protein sequence ID" value="KAG7174946.1"/>
    <property type="molecule type" value="Genomic_DNA"/>
</dbReference>
<dbReference type="Gene3D" id="1.10.287.1490">
    <property type="match status" value="1"/>
</dbReference>
<dbReference type="Pfam" id="PF00225">
    <property type="entry name" value="Kinesin"/>
    <property type="match status" value="1"/>
</dbReference>
<evidence type="ECO:0000256" key="1">
    <source>
        <dbReference type="ARBA" id="ARBA00004245"/>
    </source>
</evidence>
<evidence type="ECO:0000256" key="4">
    <source>
        <dbReference type="ARBA" id="ARBA00023054"/>
    </source>
</evidence>
<dbReference type="InterPro" id="IPR027640">
    <property type="entry name" value="Kinesin-like_fam"/>
</dbReference>
<name>A0A8J5THR1_HOMAM</name>
<dbReference type="GO" id="GO:0007018">
    <property type="term" value="P:microtubule-based movement"/>
    <property type="evidence" value="ECO:0007669"/>
    <property type="project" value="InterPro"/>
</dbReference>
<dbReference type="GO" id="GO:0005524">
    <property type="term" value="F:ATP binding"/>
    <property type="evidence" value="ECO:0007669"/>
    <property type="project" value="UniProtKB-KW"/>
</dbReference>
<feature type="compositionally biased region" description="Polar residues" evidence="9">
    <location>
        <begin position="2943"/>
        <end position="2957"/>
    </location>
</feature>
<feature type="coiled-coil region" evidence="8">
    <location>
        <begin position="2089"/>
        <end position="2360"/>
    </location>
</feature>
<accession>A0A8J5THR1</accession>
<evidence type="ECO:0000256" key="9">
    <source>
        <dbReference type="SAM" id="MobiDB-lite"/>
    </source>
</evidence>
<feature type="domain" description="Kinesin motor" evidence="10">
    <location>
        <begin position="1"/>
        <end position="158"/>
    </location>
</feature>
<dbReference type="PRINTS" id="PR00380">
    <property type="entry name" value="KINESINHEAVY"/>
</dbReference>
<keyword evidence="3" id="KW-0067">ATP-binding</keyword>
<keyword evidence="4 8" id="KW-0175">Coiled coil</keyword>
<dbReference type="Proteomes" id="UP000747542">
    <property type="component" value="Unassembled WGS sequence"/>
</dbReference>
<feature type="coiled-coil region" evidence="8">
    <location>
        <begin position="590"/>
        <end position="701"/>
    </location>
</feature>
<dbReference type="InterPro" id="IPR027417">
    <property type="entry name" value="P-loop_NTPase"/>
</dbReference>
<comment type="caution">
    <text evidence="11">The sequence shown here is derived from an EMBL/GenBank/DDBJ whole genome shotgun (WGS) entry which is preliminary data.</text>
</comment>
<dbReference type="GO" id="GO:0003777">
    <property type="term" value="F:microtubule motor activity"/>
    <property type="evidence" value="ECO:0007669"/>
    <property type="project" value="InterPro"/>
</dbReference>
<feature type="region of interest" description="Disordered" evidence="9">
    <location>
        <begin position="905"/>
        <end position="927"/>
    </location>
</feature>
<dbReference type="GO" id="GO:0005874">
    <property type="term" value="C:microtubule"/>
    <property type="evidence" value="ECO:0007669"/>
    <property type="project" value="TreeGrafter"/>
</dbReference>
<dbReference type="InterPro" id="IPR036961">
    <property type="entry name" value="Kinesin_motor_dom_sf"/>
</dbReference>
<evidence type="ECO:0000313" key="12">
    <source>
        <dbReference type="Proteomes" id="UP000747542"/>
    </source>
</evidence>
<evidence type="ECO:0000256" key="8">
    <source>
        <dbReference type="SAM" id="Coils"/>
    </source>
</evidence>
<dbReference type="InterPro" id="IPR019821">
    <property type="entry name" value="Kinesin_motor_CS"/>
</dbReference>
<feature type="coiled-coil region" evidence="8">
    <location>
        <begin position="2405"/>
        <end position="2439"/>
    </location>
</feature>
<dbReference type="SUPFAM" id="SSF52540">
    <property type="entry name" value="P-loop containing nucleoside triphosphate hydrolases"/>
    <property type="match status" value="1"/>
</dbReference>
<evidence type="ECO:0000259" key="10">
    <source>
        <dbReference type="PROSITE" id="PS50067"/>
    </source>
</evidence>
<sequence>MFFVCMLQLLALMKKGDKNRHVGITNMNERSSRSHTIFRLILESRERSEGEGSDGAVTVSHLNLVDLAGSENASQSGATGERLKEGGFINKSLFMLGRVISQLSDGEQFVNFRDSKLTRILQLSLGGNAKTAIFCTVTPATVEQTHSTLRFASSAKSIKNKPVVNEVLSEAALLQRYAKEIKNLKKSLEKERNTDRAQEVEQVREKLDEEARKNQELLMKVNELKAKIVVSSHPRNCSPYNTKKKKKMRRETWAAPALARAMRESMGPAYMQPIPLTHQFLLPSLPPWSDLPKISEGSSSDTTDSTMDCSVISDGFGRNESSFSMDLELAEQSKLGKLDLSPYSPPPLKHRKMVQFELTPELSPDDECQAEESYLTSKPSTPRRETESPVPSHHLVIPGTPGTPAHILRERNRKMQEKLKEQEDWLKECQEEFTDLQEYQKHEIILMEESFASKIADGSVDNTTLQEQRKEIMFLKHSLRDSEALLLDANRALSQRSQEIQLLQKQREKLTQENLRCFRFEDELTKLCEEHKQMKKIMDAWKEIAAYEGSNTEEVKRRSQRVSLLEEEISKLRSTTQLVQGEEQVEGDLQKQLKEALLKQEATQQEMEEQNMKFKQMAALVERMTGIESQVSKMEAVETELASVQDEVKTLRAENSHLRSTANDLQKQLDEKAFDGESNQIQVLQEEVQSLREKLEESVDGSVFTGRNSHYVSKTRENTLTSWEISCKLSETLQALEETVITSSTPGRNSFVSLDENFLQPQDLETIKQQLLWLQEALVAQDQCQLQLQQELENLKAKAMSEQLYPQMVSQVEEELNLWRVQESFCGEYFVYSKTLQNSVHSHSDQIHQVQTGNVYKAGSSTSMEQTVQNADEIQTGIKPECEIKEEHRPLKDILCQDTAVKRDTSFTSQQSAEPMSPAKELHQASKNETLQRANESLCVTPLQINTPLSLADELRWAEMNSTLSNETFETCLLNLVPDSSKQEVQQLKEQLEILSHENQALQDKVRQLQASLQQTKENMVIAGQEENLRDQSKNTMEKSQNLVNQLEKELESLKTEKSALELKIKTLKEENDTSILGEEMHCLRWQVNTLKEEKVDLEEELKLTQEDLEQMTKEKQLQFTANKLSSEADLPSTSVLITCSKCSVNIDENDLQNATKVVEQDKKVKISLEDDFSLKEEVSKIQQYDEAETRRAEPFYEKEEIKQLQEETQELSELILSLREEKDKYILTLQEMKESLQSKTEEWEEAREIALSLKSKMKLLDYMTKEMENAKVIVSSIKGVLGKDLGGVGSQGETIDIADTEVKGMKEVVLALKNLKNVIEDKTAELENANSIIASYKAKKNLKEMSESDELREMQKKLENKTEELEILKGQKEKLLLDFEDQLANVVAEKDNELELIITNFTEKEETFENKEKELQEMVSQIKEIRKTLVNKDLEVQNLNKENIDFKNIVKDLELNLSKKVDELSVMEGKYSILQKEFEHQEIDYDNKIQEMKKSVSGNKEQIITQAQNVKHLQRSLEEQKNLLSSSEEEKELLKNNYEKQLSDSAHVSRITSSTTWYKDSECRIIDQKLDELEQLKDEYAIKVKECHQFRDSVDNLKIMLAKKEEELKVMSSDHNEELSTLSENINEKIEEINNFENIVKRKNDEAVNLKLAIEAKDHKIKKLESDMKEVKEILDGKEKDLEESLSNRDGQMSTKLQGLQGEIDHLTRLHEEVCADRRNMVDVIKNHEEELGKLTSDCNALKCKLESLEEDYQHVSENLKTKDAEISQKEDSISMLESEYQKLQEDIDHLRSKEKELLDQHDSSNQEIEKLLGVVEKYEIEMSEKDEQLNKMTTEVESKMAKIFEVEESIKLLQEANKEMVLKCDSMEDVKKKYISLEEELYMLRKDSNELKSLPDSVTALEAIEGDIHAKIREHEELDRKESQEQELNIKLLKSEEECKTVKNELSKIEMQLQEKIEFVNKITVEHNTVKLALENVEADLRNAKLSLESTEAELREKISSLESENMKLEEELSASKTNEKEINAQVDASTQQIEKLVMLVEKYETEMSEKDEVIQSQTTKYESEVLVKGGQVQGLITQLESKTSMLSELEETLEYLLRTNEEMTKKCEDLEELRKKCMSLEEKLMNVKNDFNERESITDKLAAAENKIVALQDDVNSRSNKYSEEIARLVSEREELNTKFIQTEKELKSSKETLEKFEQRWQKTSVALAEKQEKCNQLNDEMDDLVDYYKKERVLKAEAYDELSQRYVNIETELSTTKLKLGDLFQSGLASNSHFDIDNTLQKESELQSTLESLQKELLAKQEELSSKEQECTELNAEMDDMMKYYKQQGQIYAEQCDSYREKLKKAQNELMENKKKKLDLSQGAEAHMGDSSIKTCSNQPLKIFENDDGSLIKEKDNWKEVVVLRTKNTELEQRLNEYRERNDDLNQSRATLQEELKISSDTVNSLLERLGDQEKYRMAYQKEEEALGKKIMEYKCRIEAFKQSAGNQKASLEKIDELIQNVKYLECELETSKKNFEDLAEENNTWKIEYTRLFEVSEELKAQIAQGKILLEEQKKEHKEKLMEMTTGVNTTLNCPSSDTSGLNLTGKGRKSRIATLELEKGNLKDVCVELTEKVESLESTLESLRQSQGIVSSVEEFQHELTWMREKMKAAEKERDLTSTKYDSWERDFEALQMEVESLRDQENTQDAAAKTGQLKELERKYGELQEENAHLRQRATKTKTISTSVGGDEALNMEERLAATERENNELRFRLRALNAPAEKEVQRLKEELILANQKITHMKKELRRIQNIKCMDSTICEMKASLNKKGCDGAQSNVDSKFNYASGSGVILEIQVLELQNQLYHLEKEKKMIENECKTLEQHLDHYKGKAQEWKVNALKENKLGEKIRKELKLLLTENTQYKTKVEEMRSRIERQQFELGHQREIVEKLEKEKQKHTQKLQTNSSKTVVGSRTQHTHPSPKKETEVISKGASNYEDIKPKSSSNACHLGALNAPLPTQTYIENLPGVKPPVETQRNPRGKVPTWQGFNKENKDYSRYFTASGSHKKKEEECKTQ</sequence>
<proteinExistence type="inferred from homology"/>
<dbReference type="SMART" id="SM00129">
    <property type="entry name" value="KISc"/>
    <property type="match status" value="1"/>
</dbReference>
<gene>
    <name evidence="11" type="primary">Cenpe-L</name>
    <name evidence="11" type="ORF">Hamer_G015148</name>
</gene>
<keyword evidence="6" id="KW-0963">Cytoplasm</keyword>
<feature type="region of interest" description="Disordered" evidence="9">
    <location>
        <begin position="3009"/>
        <end position="3031"/>
    </location>
</feature>
<dbReference type="PROSITE" id="PS50067">
    <property type="entry name" value="KINESIN_MOTOR_2"/>
    <property type="match status" value="1"/>
</dbReference>
<protein>
    <submittedName>
        <fullName evidence="11">Centromere-associated protein E-like</fullName>
    </submittedName>
</protein>
<keyword evidence="6" id="KW-0206">Cytoskeleton</keyword>
<dbReference type="SUPFAM" id="SSF57997">
    <property type="entry name" value="Tropomyosin"/>
    <property type="match status" value="1"/>
</dbReference>
<dbReference type="GO" id="GO:0008017">
    <property type="term" value="F:microtubule binding"/>
    <property type="evidence" value="ECO:0007669"/>
    <property type="project" value="InterPro"/>
</dbReference>
<keyword evidence="2" id="KW-0547">Nucleotide-binding</keyword>
<evidence type="ECO:0000256" key="5">
    <source>
        <dbReference type="ARBA" id="ARBA00023175"/>
    </source>
</evidence>
<evidence type="ECO:0000256" key="3">
    <source>
        <dbReference type="ARBA" id="ARBA00022840"/>
    </source>
</evidence>
<feature type="coiled-coil region" evidence="8">
    <location>
        <begin position="1511"/>
        <end position="1689"/>
    </location>
</feature>
<feature type="region of interest" description="Disordered" evidence="9">
    <location>
        <begin position="2935"/>
        <end position="2972"/>
    </location>
</feature>
<dbReference type="InterPro" id="IPR001752">
    <property type="entry name" value="Kinesin_motor_dom"/>
</dbReference>
<evidence type="ECO:0000256" key="6">
    <source>
        <dbReference type="ARBA" id="ARBA00023212"/>
    </source>
</evidence>
<evidence type="ECO:0000256" key="7">
    <source>
        <dbReference type="PROSITE-ProRule" id="PRU00283"/>
    </source>
</evidence>
<evidence type="ECO:0000313" key="11">
    <source>
        <dbReference type="EMBL" id="KAG7174946.1"/>
    </source>
</evidence>
<keyword evidence="12" id="KW-1185">Reference proteome</keyword>
<feature type="coiled-coil region" evidence="8">
    <location>
        <begin position="1726"/>
        <end position="1837"/>
    </location>
</feature>